<evidence type="ECO:0000256" key="9">
    <source>
        <dbReference type="ARBA" id="ARBA00023136"/>
    </source>
</evidence>
<comment type="similarity">
    <text evidence="2 11">Belongs to the diacylglycerol acyltransferase family.</text>
</comment>
<dbReference type="PANTHER" id="PTHR12317:SF63">
    <property type="entry name" value="DIACYLGLYCEROL O-ACYLTRANSFERASE 2"/>
    <property type="match status" value="1"/>
</dbReference>
<dbReference type="Pfam" id="PF03982">
    <property type="entry name" value="DAGAT"/>
    <property type="match status" value="1"/>
</dbReference>
<keyword evidence="10" id="KW-0012">Acyltransferase</keyword>
<evidence type="ECO:0000313" key="12">
    <source>
        <dbReference type="EMBL" id="VEU44708.1"/>
    </source>
</evidence>
<proteinExistence type="inferred from homology"/>
<keyword evidence="7 11" id="KW-1133">Transmembrane helix</keyword>
<dbReference type="Proteomes" id="UP000291116">
    <property type="component" value="Unassembled WGS sequence"/>
</dbReference>
<dbReference type="AlphaFoldDB" id="A0A448ZRQ3"/>
<reference evidence="12 13" key="1">
    <citation type="submission" date="2019-01" db="EMBL/GenBank/DDBJ databases">
        <authorList>
            <person name="Ferrante I. M."/>
        </authorList>
    </citation>
    <scope>NUCLEOTIDE SEQUENCE [LARGE SCALE GENOMIC DNA]</scope>
    <source>
        <strain evidence="12 13">B856</strain>
    </source>
</reference>
<comment type="caution">
    <text evidence="11">Lacks conserved residue(s) required for the propagation of feature annotation.</text>
</comment>
<keyword evidence="9 11" id="KW-0472">Membrane</keyword>
<dbReference type="OrthoDB" id="264532at2759"/>
<accession>A0A448ZRQ3</accession>
<dbReference type="EMBL" id="CAACVS010000658">
    <property type="protein sequence ID" value="VEU44708.1"/>
    <property type="molecule type" value="Genomic_DNA"/>
</dbReference>
<dbReference type="GO" id="GO:0005789">
    <property type="term" value="C:endoplasmic reticulum membrane"/>
    <property type="evidence" value="ECO:0007669"/>
    <property type="project" value="UniProtKB-SubCell"/>
</dbReference>
<dbReference type="CDD" id="cd07987">
    <property type="entry name" value="LPLAT_MGAT-like"/>
    <property type="match status" value="1"/>
</dbReference>
<dbReference type="EC" id="2.3.1.-" evidence="11"/>
<evidence type="ECO:0000256" key="4">
    <source>
        <dbReference type="ARBA" id="ARBA00022679"/>
    </source>
</evidence>
<name>A0A448ZRQ3_9STRA</name>
<protein>
    <recommendedName>
        <fullName evidence="11">Acyltransferase</fullName>
        <ecNumber evidence="11">2.3.1.-</ecNumber>
    </recommendedName>
</protein>
<keyword evidence="8" id="KW-0443">Lipid metabolism</keyword>
<dbReference type="InterPro" id="IPR007130">
    <property type="entry name" value="DAGAT"/>
</dbReference>
<sequence>MVSSTKKESSVIGNDSEVEYLDYCSLSIDEIRKMAAGNDEERKRHFVPLSKVKKGDVLKVEKMTFFAEALCVLFLAFVVPNGVFTLPPAIALIGKLVLGDVKMAFKIFGMFLLPLAILPQEFVPTSLQSYLAIQVSKYFSFRFVVEKRPPPPEPTNKNYHSGIYVAPPHGVFPYGNILSMLGFPTMFGHHFRGLASSAALRPPIFKQVLRSIGTIDASRHVARSALEGGESIGISTGGVAEIFFTNEKDECILLKERIGLIKLAIRTGADLVPCYLFGNTTLLNCWAGEGIPGATTVLEKFSRKLGFALILIYGRFFLPIPFRKPILAVMGKPVHTHHVKGEDPTPEQIEMIQTQLLTEVERIFNTYKHLYGWDEKKIIIK</sequence>
<comment type="subcellular location">
    <subcellularLocation>
        <location evidence="1 11">Endoplasmic reticulum membrane</location>
        <topology evidence="1 11">Multi-pass membrane protein</topology>
    </subcellularLocation>
</comment>
<feature type="transmembrane region" description="Helical" evidence="11">
    <location>
        <begin position="63"/>
        <end position="83"/>
    </location>
</feature>
<evidence type="ECO:0000256" key="7">
    <source>
        <dbReference type="ARBA" id="ARBA00022989"/>
    </source>
</evidence>
<evidence type="ECO:0000313" key="13">
    <source>
        <dbReference type="Proteomes" id="UP000291116"/>
    </source>
</evidence>
<keyword evidence="4 11" id="KW-0808">Transferase</keyword>
<dbReference type="GO" id="GO:0004144">
    <property type="term" value="F:diacylglycerol O-acyltransferase activity"/>
    <property type="evidence" value="ECO:0007669"/>
    <property type="project" value="TreeGrafter"/>
</dbReference>
<keyword evidence="6 11" id="KW-0256">Endoplasmic reticulum</keyword>
<evidence type="ECO:0000256" key="10">
    <source>
        <dbReference type="ARBA" id="ARBA00023315"/>
    </source>
</evidence>
<gene>
    <name evidence="12" type="ORF">PSNMU_V1.4_AUG-EV-PASAV3_0118360</name>
</gene>
<evidence type="ECO:0000256" key="1">
    <source>
        <dbReference type="ARBA" id="ARBA00004477"/>
    </source>
</evidence>
<evidence type="ECO:0000256" key="5">
    <source>
        <dbReference type="ARBA" id="ARBA00022692"/>
    </source>
</evidence>
<dbReference type="GO" id="GO:0019432">
    <property type="term" value="P:triglyceride biosynthetic process"/>
    <property type="evidence" value="ECO:0007669"/>
    <property type="project" value="TreeGrafter"/>
</dbReference>
<organism evidence="12 13">
    <name type="scientific">Pseudo-nitzschia multistriata</name>
    <dbReference type="NCBI Taxonomy" id="183589"/>
    <lineage>
        <taxon>Eukaryota</taxon>
        <taxon>Sar</taxon>
        <taxon>Stramenopiles</taxon>
        <taxon>Ochrophyta</taxon>
        <taxon>Bacillariophyta</taxon>
        <taxon>Bacillariophyceae</taxon>
        <taxon>Bacillariophycidae</taxon>
        <taxon>Bacillariales</taxon>
        <taxon>Bacillariaceae</taxon>
        <taxon>Pseudo-nitzschia</taxon>
    </lineage>
</organism>
<keyword evidence="13" id="KW-1185">Reference proteome</keyword>
<evidence type="ECO:0000256" key="3">
    <source>
        <dbReference type="ARBA" id="ARBA00022516"/>
    </source>
</evidence>
<evidence type="ECO:0000256" key="8">
    <source>
        <dbReference type="ARBA" id="ARBA00023098"/>
    </source>
</evidence>
<dbReference type="PANTHER" id="PTHR12317">
    <property type="entry name" value="DIACYLGLYCEROL O-ACYLTRANSFERASE"/>
    <property type="match status" value="1"/>
</dbReference>
<keyword evidence="3" id="KW-0444">Lipid biosynthesis</keyword>
<evidence type="ECO:0000256" key="11">
    <source>
        <dbReference type="RuleBase" id="RU367023"/>
    </source>
</evidence>
<keyword evidence="5 11" id="KW-0812">Transmembrane</keyword>
<evidence type="ECO:0000256" key="2">
    <source>
        <dbReference type="ARBA" id="ARBA00005420"/>
    </source>
</evidence>
<evidence type="ECO:0000256" key="6">
    <source>
        <dbReference type="ARBA" id="ARBA00022824"/>
    </source>
</evidence>